<gene>
    <name evidence="2" type="ORF">HNY73_008172</name>
</gene>
<dbReference type="InterPro" id="IPR008962">
    <property type="entry name" value="PapD-like_sf"/>
</dbReference>
<feature type="compositionally biased region" description="Acidic residues" evidence="1">
    <location>
        <begin position="410"/>
        <end position="420"/>
    </location>
</feature>
<name>A0A8T0F5Q8_ARGBR</name>
<organism evidence="2 3">
    <name type="scientific">Argiope bruennichi</name>
    <name type="common">Wasp spider</name>
    <name type="synonym">Aranea bruennichi</name>
    <dbReference type="NCBI Taxonomy" id="94029"/>
    <lineage>
        <taxon>Eukaryota</taxon>
        <taxon>Metazoa</taxon>
        <taxon>Ecdysozoa</taxon>
        <taxon>Arthropoda</taxon>
        <taxon>Chelicerata</taxon>
        <taxon>Arachnida</taxon>
        <taxon>Araneae</taxon>
        <taxon>Araneomorphae</taxon>
        <taxon>Entelegynae</taxon>
        <taxon>Araneoidea</taxon>
        <taxon>Araneidae</taxon>
        <taxon>Argiope</taxon>
    </lineage>
</organism>
<feature type="compositionally biased region" description="Basic residues" evidence="1">
    <location>
        <begin position="326"/>
        <end position="346"/>
    </location>
</feature>
<feature type="compositionally biased region" description="Basic and acidic residues" evidence="1">
    <location>
        <begin position="397"/>
        <end position="409"/>
    </location>
</feature>
<evidence type="ECO:0000313" key="3">
    <source>
        <dbReference type="Proteomes" id="UP000807504"/>
    </source>
</evidence>
<proteinExistence type="predicted"/>
<evidence type="ECO:0000256" key="1">
    <source>
        <dbReference type="SAM" id="MobiDB-lite"/>
    </source>
</evidence>
<accession>A0A8T0F5Q8</accession>
<dbReference type="EMBL" id="JABXBU010000015">
    <property type="protein sequence ID" value="KAF8786457.1"/>
    <property type="molecule type" value="Genomic_DNA"/>
</dbReference>
<dbReference type="AlphaFoldDB" id="A0A8T0F5Q8"/>
<reference evidence="2" key="1">
    <citation type="journal article" date="2020" name="bioRxiv">
        <title>Chromosome-level reference genome of the European wasp spider Argiope bruennichi: a resource for studies on range expansion and evolutionary adaptation.</title>
        <authorList>
            <person name="Sheffer M.M."/>
            <person name="Hoppe A."/>
            <person name="Krehenwinkel H."/>
            <person name="Uhl G."/>
            <person name="Kuss A.W."/>
            <person name="Jensen L."/>
            <person name="Jensen C."/>
            <person name="Gillespie R.G."/>
            <person name="Hoff K.J."/>
            <person name="Prost S."/>
        </authorList>
    </citation>
    <scope>NUCLEOTIDE SEQUENCE</scope>
</reference>
<protein>
    <submittedName>
        <fullName evidence="2">Uncharacterized protein</fullName>
    </submittedName>
</protein>
<sequence length="420" mass="48848">MAKYENCHRRPDYHTKSSKEISVSVNPRCFNLAESGEGESNFEISNNNPYPLYFKVLTTNAFAMCFQPRQGRVEPQSKVIVKGYHVQSTRPIGLQQKVAVMTSHLPLHEWPEDEYYQPILSSQDGKIESHTTKRHGDKHAGEYESTDFYREHMKSDKMFCCFKNPSKCKIHHRDNIKQSSSDEKQYHASTYCRDRAHHKSNDERQFHASIQNGKSSSRPEYDDHYALHPRDNVECQSNENHYYKSGQHKRCTSKPYYEDNDNFKRKHELSPPHIVEKGSTEKFRREKLRTKANKVLEENFNLSIICHCKSCCAFNESLQSDSHCASRNKRNVNKRSKTSKSFHKTSPKVENLTRKRMHKSESSPEDTESSMVSHEDSKHTDNSSISDDLQDNSDESATLKERGGLKDEQEQSEEDFYDVS</sequence>
<dbReference type="SUPFAM" id="SSF49354">
    <property type="entry name" value="PapD-like"/>
    <property type="match status" value="1"/>
</dbReference>
<dbReference type="Gene3D" id="2.60.40.10">
    <property type="entry name" value="Immunoglobulins"/>
    <property type="match status" value="1"/>
</dbReference>
<reference evidence="2" key="2">
    <citation type="submission" date="2020-06" db="EMBL/GenBank/DDBJ databases">
        <authorList>
            <person name="Sheffer M."/>
        </authorList>
    </citation>
    <scope>NUCLEOTIDE SEQUENCE</scope>
</reference>
<feature type="region of interest" description="Disordered" evidence="1">
    <location>
        <begin position="323"/>
        <end position="420"/>
    </location>
</feature>
<dbReference type="InterPro" id="IPR013783">
    <property type="entry name" value="Ig-like_fold"/>
</dbReference>
<evidence type="ECO:0000313" key="2">
    <source>
        <dbReference type="EMBL" id="KAF8786457.1"/>
    </source>
</evidence>
<keyword evidence="3" id="KW-1185">Reference proteome</keyword>
<comment type="caution">
    <text evidence="2">The sequence shown here is derived from an EMBL/GenBank/DDBJ whole genome shotgun (WGS) entry which is preliminary data.</text>
</comment>
<dbReference type="Proteomes" id="UP000807504">
    <property type="component" value="Unassembled WGS sequence"/>
</dbReference>